<evidence type="ECO:0000313" key="2">
    <source>
        <dbReference type="Proteomes" id="UP000053789"/>
    </source>
</evidence>
<dbReference type="Pfam" id="PF03881">
    <property type="entry name" value="Fructosamin_kin"/>
    <property type="match status" value="1"/>
</dbReference>
<gene>
    <name evidence="1" type="ORF">Z519_04995</name>
</gene>
<dbReference type="RefSeq" id="XP_016621684.1">
    <property type="nucleotide sequence ID" value="XM_016762737.1"/>
</dbReference>
<dbReference type="EMBL" id="KN846985">
    <property type="protein sequence ID" value="KIW95015.1"/>
    <property type="molecule type" value="Genomic_DNA"/>
</dbReference>
<dbReference type="VEuPathDB" id="FungiDB:Z519_04995"/>
<proteinExistence type="predicted"/>
<protein>
    <recommendedName>
        <fullName evidence="3">Protein-ribulosamine 3-kinase</fullName>
    </recommendedName>
</protein>
<keyword evidence="2" id="KW-1185">Reference proteome</keyword>
<dbReference type="Proteomes" id="UP000053789">
    <property type="component" value="Unassembled WGS sequence"/>
</dbReference>
<dbReference type="HOGENOM" id="CLU_1796265_0_0_1"/>
<dbReference type="PANTHER" id="PTHR12149">
    <property type="entry name" value="FRUCTOSAMINE 3 KINASE-RELATED PROTEIN"/>
    <property type="match status" value="1"/>
</dbReference>
<dbReference type="GeneID" id="27697923"/>
<dbReference type="PANTHER" id="PTHR12149:SF8">
    <property type="entry name" value="PROTEIN-RIBULOSAMINE 3-KINASE"/>
    <property type="match status" value="1"/>
</dbReference>
<reference evidence="1" key="1">
    <citation type="submission" date="2015-01" db="EMBL/GenBank/DDBJ databases">
        <title>The Genome Sequence of Cladophialophora bantiana CBS 173.52.</title>
        <authorList>
            <consortium name="The Broad Institute Genomics Platform"/>
            <person name="Cuomo C."/>
            <person name="de Hoog S."/>
            <person name="Gorbushina A."/>
            <person name="Stielow B."/>
            <person name="Teixiera M."/>
            <person name="Abouelleil A."/>
            <person name="Chapman S.B."/>
            <person name="Priest M."/>
            <person name="Young S.K."/>
            <person name="Wortman J."/>
            <person name="Nusbaum C."/>
            <person name="Birren B."/>
        </authorList>
    </citation>
    <scope>NUCLEOTIDE SEQUENCE [LARGE SCALE GENOMIC DNA]</scope>
    <source>
        <strain evidence="1">CBS 173.52</strain>
    </source>
</reference>
<dbReference type="AlphaFoldDB" id="A0A0D2HVS3"/>
<dbReference type="InterPro" id="IPR016477">
    <property type="entry name" value="Fructo-/Ketosamine-3-kinase"/>
</dbReference>
<accession>A0A0D2HVS3</accession>
<sequence length="144" mass="16267">MLIQVSLRNYSKAVGSSRPKDMASAFPRTLAVSISNLADEQTEQSFSFKVLSNDIGRNMVHGEFESMKAIYSQLLDLVPKQIAWDTYQSNPDTQRFLCEYREMTDDMLDSEKFSAQLALLHKNSESPTGKFGFHITTYSGNLPN</sequence>
<dbReference type="OrthoDB" id="5772781at2759"/>
<name>A0A0D2HVS3_CLAB1</name>
<organism evidence="1 2">
    <name type="scientific">Cladophialophora bantiana (strain ATCC 10958 / CBS 173.52 / CDC B-1940 / NIH 8579)</name>
    <name type="common">Xylohypha bantiana</name>
    <dbReference type="NCBI Taxonomy" id="1442370"/>
    <lineage>
        <taxon>Eukaryota</taxon>
        <taxon>Fungi</taxon>
        <taxon>Dikarya</taxon>
        <taxon>Ascomycota</taxon>
        <taxon>Pezizomycotina</taxon>
        <taxon>Eurotiomycetes</taxon>
        <taxon>Chaetothyriomycetidae</taxon>
        <taxon>Chaetothyriales</taxon>
        <taxon>Herpotrichiellaceae</taxon>
        <taxon>Cladophialophora</taxon>
    </lineage>
</organism>
<evidence type="ECO:0008006" key="3">
    <source>
        <dbReference type="Google" id="ProtNLM"/>
    </source>
</evidence>
<evidence type="ECO:0000313" key="1">
    <source>
        <dbReference type="EMBL" id="KIW95015.1"/>
    </source>
</evidence>